<evidence type="ECO:0000313" key="2">
    <source>
        <dbReference type="EMBL" id="KAJ8877597.1"/>
    </source>
</evidence>
<keyword evidence="3" id="KW-1185">Reference proteome</keyword>
<proteinExistence type="predicted"/>
<comment type="caution">
    <text evidence="2">The sequence shown here is derived from an EMBL/GenBank/DDBJ whole genome shotgun (WGS) entry which is preliminary data.</text>
</comment>
<dbReference type="Proteomes" id="UP001159363">
    <property type="component" value="Chromosome 7"/>
</dbReference>
<gene>
    <name evidence="2" type="ORF">PR048_022052</name>
</gene>
<dbReference type="EMBL" id="JARBHB010000008">
    <property type="protein sequence ID" value="KAJ8877597.1"/>
    <property type="molecule type" value="Genomic_DNA"/>
</dbReference>
<name>A0ABQ9H021_9NEOP</name>
<organism evidence="2 3">
    <name type="scientific">Dryococelus australis</name>
    <dbReference type="NCBI Taxonomy" id="614101"/>
    <lineage>
        <taxon>Eukaryota</taxon>
        <taxon>Metazoa</taxon>
        <taxon>Ecdysozoa</taxon>
        <taxon>Arthropoda</taxon>
        <taxon>Hexapoda</taxon>
        <taxon>Insecta</taxon>
        <taxon>Pterygota</taxon>
        <taxon>Neoptera</taxon>
        <taxon>Polyneoptera</taxon>
        <taxon>Phasmatodea</taxon>
        <taxon>Verophasmatodea</taxon>
        <taxon>Anareolatae</taxon>
        <taxon>Phasmatidae</taxon>
        <taxon>Eurycanthinae</taxon>
        <taxon>Dryococelus</taxon>
    </lineage>
</organism>
<accession>A0ABQ9H021</accession>
<reference evidence="2 3" key="1">
    <citation type="submission" date="2023-02" db="EMBL/GenBank/DDBJ databases">
        <title>LHISI_Scaffold_Assembly.</title>
        <authorList>
            <person name="Stuart O.P."/>
            <person name="Cleave R."/>
            <person name="Magrath M.J.L."/>
            <person name="Mikheyev A.S."/>
        </authorList>
    </citation>
    <scope>NUCLEOTIDE SEQUENCE [LARGE SCALE GENOMIC DNA]</scope>
    <source>
        <strain evidence="2">Daus_M_001</strain>
        <tissue evidence="2">Leg muscle</tissue>
    </source>
</reference>
<feature type="region of interest" description="Disordered" evidence="1">
    <location>
        <begin position="17"/>
        <end position="61"/>
    </location>
</feature>
<protein>
    <submittedName>
        <fullName evidence="2">Uncharacterized protein</fullName>
    </submittedName>
</protein>
<evidence type="ECO:0000256" key="1">
    <source>
        <dbReference type="SAM" id="MobiDB-lite"/>
    </source>
</evidence>
<evidence type="ECO:0000313" key="3">
    <source>
        <dbReference type="Proteomes" id="UP001159363"/>
    </source>
</evidence>
<sequence>MDDDILVTTQTTYCLRVSIREPGSPTHRTTHEPIASRRRAEPSRAEPPPPEDSAERRQPRLVSRQAWSSRARLVRLWAALRAARLAACSLLARALCGESGSQARVSTRAGSMLSVLSRGCRRPLRTKTFDYANRAKRDEAWDLLVEYTREKIADADLHFVEEKKIIYRPHLENNCTALVISKEVERRRLKHSSLRYGTTACLFSGQIKNVRERPLVIWMSNLKMLALADYNQQL</sequence>
<feature type="compositionally biased region" description="Basic and acidic residues" evidence="1">
    <location>
        <begin position="29"/>
        <end position="44"/>
    </location>
</feature>